<protein>
    <submittedName>
        <fullName evidence="4">Nucleoside-diphosphate-sugar epimerase</fullName>
    </submittedName>
</protein>
<name>A0ABU0G443_9HYPH</name>
<dbReference type="Proteomes" id="UP001238496">
    <property type="component" value="Unassembled WGS sequence"/>
</dbReference>
<comment type="caution">
    <text evidence="4">The sequence shown here is derived from an EMBL/GenBank/DDBJ whole genome shotgun (WGS) entry which is preliminary data.</text>
</comment>
<accession>A0ABU0G443</accession>
<organism evidence="4 5">
    <name type="scientific">Peteryoungia aggregata LMG 23059</name>
    <dbReference type="NCBI Taxonomy" id="1368425"/>
    <lineage>
        <taxon>Bacteria</taxon>
        <taxon>Pseudomonadati</taxon>
        <taxon>Pseudomonadota</taxon>
        <taxon>Alphaproteobacteria</taxon>
        <taxon>Hyphomicrobiales</taxon>
        <taxon>Rhizobiaceae</taxon>
        <taxon>Peteryoungia</taxon>
    </lineage>
</organism>
<dbReference type="InterPro" id="IPR036291">
    <property type="entry name" value="NAD(P)-bd_dom_sf"/>
</dbReference>
<evidence type="ECO:0000313" key="4">
    <source>
        <dbReference type="EMBL" id="MDQ0419541.1"/>
    </source>
</evidence>
<evidence type="ECO:0000256" key="1">
    <source>
        <dbReference type="ARBA" id="ARBA00022857"/>
    </source>
</evidence>
<evidence type="ECO:0000313" key="5">
    <source>
        <dbReference type="Proteomes" id="UP001238496"/>
    </source>
</evidence>
<proteinExistence type="predicted"/>
<keyword evidence="2" id="KW-0119">Carbohydrate metabolism</keyword>
<dbReference type="Gene3D" id="3.40.50.720">
    <property type="entry name" value="NAD(P)-binding Rossmann-like Domain"/>
    <property type="match status" value="1"/>
</dbReference>
<dbReference type="InterPro" id="IPR001509">
    <property type="entry name" value="Epimerase_deHydtase"/>
</dbReference>
<dbReference type="Gene3D" id="3.90.25.10">
    <property type="entry name" value="UDP-galactose 4-epimerase, domain 1"/>
    <property type="match status" value="1"/>
</dbReference>
<evidence type="ECO:0000259" key="3">
    <source>
        <dbReference type="Pfam" id="PF01370"/>
    </source>
</evidence>
<evidence type="ECO:0000256" key="2">
    <source>
        <dbReference type="ARBA" id="ARBA00023277"/>
    </source>
</evidence>
<dbReference type="RefSeq" id="WP_307369139.1">
    <property type="nucleotide sequence ID" value="NZ_JAUSUW010000001.1"/>
</dbReference>
<keyword evidence="5" id="KW-1185">Reference proteome</keyword>
<keyword evidence="1" id="KW-0521">NADP</keyword>
<dbReference type="EMBL" id="JAUSUW010000001">
    <property type="protein sequence ID" value="MDQ0419541.1"/>
    <property type="molecule type" value="Genomic_DNA"/>
</dbReference>
<dbReference type="PANTHER" id="PTHR43103:SF3">
    <property type="entry name" value="ADP-L-GLYCERO-D-MANNO-HEPTOSE-6-EPIMERASE"/>
    <property type="match status" value="1"/>
</dbReference>
<dbReference type="PANTHER" id="PTHR43103">
    <property type="entry name" value="NUCLEOSIDE-DIPHOSPHATE-SUGAR EPIMERASE"/>
    <property type="match status" value="1"/>
</dbReference>
<gene>
    <name evidence="4" type="ORF">J2045_000551</name>
</gene>
<reference evidence="4 5" key="1">
    <citation type="submission" date="2023-07" db="EMBL/GenBank/DDBJ databases">
        <title>Genomic Encyclopedia of Type Strains, Phase IV (KMG-IV): sequencing the most valuable type-strain genomes for metagenomic binning, comparative biology and taxonomic classification.</title>
        <authorList>
            <person name="Goeker M."/>
        </authorList>
    </citation>
    <scope>NUCLEOTIDE SEQUENCE [LARGE SCALE GENOMIC DNA]</scope>
    <source>
        <strain evidence="4 5">DSM 1111</strain>
    </source>
</reference>
<feature type="domain" description="NAD-dependent epimerase/dehydratase" evidence="3">
    <location>
        <begin position="3"/>
        <end position="206"/>
    </location>
</feature>
<dbReference type="SUPFAM" id="SSF51735">
    <property type="entry name" value="NAD(P)-binding Rossmann-fold domains"/>
    <property type="match status" value="1"/>
</dbReference>
<dbReference type="Pfam" id="PF01370">
    <property type="entry name" value="Epimerase"/>
    <property type="match status" value="1"/>
</dbReference>
<sequence length="305" mass="31869">MRILVTGAEGFLGRGLGAALPKTYPDAQRIVLTDRSFAAAGGTSGIEHLPGDLGDPDFLDRLIEPGFDLVFHLASIPGGLAERDQTLGHQVNLLAPLGLVEKLAKRQPGLRFVFASSIAVYGDLGQEIVTDTTACQPELTYGAHKRITEILLADMTRRGVLSAISLRFPGLVARPATESGHGSAFMSQIFHSIAAGEPYTCPVPAESTCWWMSNSAAVDALLHAAGATAAQSVIQPPVLHASVADVANAVARVTGQTAKVTFGKDATLQRIFGAMPRLDASTAISCGFQADVDLDALVKAALSGD</sequence>